<dbReference type="Pfam" id="PF11009">
    <property type="entry name" value="BrxC"/>
    <property type="match status" value="1"/>
</dbReference>
<dbReference type="Proteomes" id="UP000286701">
    <property type="component" value="Unassembled WGS sequence"/>
</dbReference>
<keyword evidence="2" id="KW-1185">Reference proteome</keyword>
<organism evidence="1 2">
    <name type="scientific">Mucilaginibacter gilvus</name>
    <dbReference type="NCBI Taxonomy" id="2305909"/>
    <lineage>
        <taxon>Bacteria</taxon>
        <taxon>Pseudomonadati</taxon>
        <taxon>Bacteroidota</taxon>
        <taxon>Sphingobacteriia</taxon>
        <taxon>Sphingobacteriales</taxon>
        <taxon>Sphingobacteriaceae</taxon>
        <taxon>Mucilaginibacter</taxon>
    </lineage>
</organism>
<dbReference type="RefSeq" id="WP_128535414.1">
    <property type="nucleotide sequence ID" value="NZ_SBIW01000008.1"/>
</dbReference>
<dbReference type="Gene3D" id="3.40.30.10">
    <property type="entry name" value="Glutaredoxin"/>
    <property type="match status" value="1"/>
</dbReference>
<gene>
    <name evidence="1" type="primary">ytxJ</name>
    <name evidence="1" type="ORF">EPL05_18195</name>
</gene>
<evidence type="ECO:0000313" key="2">
    <source>
        <dbReference type="Proteomes" id="UP000286701"/>
    </source>
</evidence>
<accession>A0A3S3YZ72</accession>
<dbReference type="SUPFAM" id="SSF52833">
    <property type="entry name" value="Thioredoxin-like"/>
    <property type="match status" value="1"/>
</dbReference>
<evidence type="ECO:0000313" key="1">
    <source>
        <dbReference type="EMBL" id="RWY49342.1"/>
    </source>
</evidence>
<protein>
    <submittedName>
        <fullName evidence="1">Bacillithiol system redox-active protein YtxJ</fullName>
    </submittedName>
</protein>
<sequence>MEWISLETASQLDNIKQQQGYSLIFKHSTRCSISMMAKRRFELDWEDLPGDMPLYFLDLIKHRDISAKIAQDFQVHHESPQLLLIKDGECVLDQSHGGISVDETVSVLS</sequence>
<proteinExistence type="predicted"/>
<reference evidence="1 2" key="1">
    <citation type="submission" date="2019-01" db="EMBL/GenBank/DDBJ databases">
        <title>Mucilaginibacter antarcticum sp. nov., isolated from antarctic soil.</title>
        <authorList>
            <person name="Yan Y.-Q."/>
            <person name="Du Z.-J."/>
        </authorList>
    </citation>
    <scope>NUCLEOTIDE SEQUENCE [LARGE SCALE GENOMIC DNA]</scope>
    <source>
        <strain evidence="1 2">F01003</strain>
    </source>
</reference>
<dbReference type="NCBIfam" id="TIGR04019">
    <property type="entry name" value="B_thiol_YtxJ"/>
    <property type="match status" value="1"/>
</dbReference>
<dbReference type="OrthoDB" id="677051at2"/>
<dbReference type="InterPro" id="IPR036249">
    <property type="entry name" value="Thioredoxin-like_sf"/>
</dbReference>
<comment type="caution">
    <text evidence="1">The sequence shown here is derived from an EMBL/GenBank/DDBJ whole genome shotgun (WGS) entry which is preliminary data.</text>
</comment>
<dbReference type="InterPro" id="IPR022551">
    <property type="entry name" value="BrxC"/>
</dbReference>
<dbReference type="EMBL" id="SBIW01000008">
    <property type="protein sequence ID" value="RWY49342.1"/>
    <property type="molecule type" value="Genomic_DNA"/>
</dbReference>
<name>A0A3S3YZ72_9SPHI</name>
<dbReference type="AlphaFoldDB" id="A0A3S3YZ72"/>